<reference evidence="2" key="1">
    <citation type="journal article" date="2017" name="Plant J.">
        <title>The pomegranate (Punica granatum L.) genome and the genomics of punicalagin biosynthesis.</title>
        <authorList>
            <person name="Qin G."/>
            <person name="Xu C."/>
            <person name="Ming R."/>
            <person name="Tang H."/>
            <person name="Guyot R."/>
            <person name="Kramer E.M."/>
            <person name="Hu Y."/>
            <person name="Yi X."/>
            <person name="Qi Y."/>
            <person name="Xu X."/>
            <person name="Gao Z."/>
            <person name="Pan H."/>
            <person name="Jian J."/>
            <person name="Tian Y."/>
            <person name="Yue Z."/>
            <person name="Xu Y."/>
        </authorList>
    </citation>
    <scope>NUCLEOTIDE SEQUENCE [LARGE SCALE GENOMIC DNA]</scope>
    <source>
        <strain evidence="2">cv. Dabenzi</strain>
    </source>
</reference>
<evidence type="ECO:0000313" key="1">
    <source>
        <dbReference type="EMBL" id="OWM78324.1"/>
    </source>
</evidence>
<comment type="caution">
    <text evidence="1">The sequence shown here is derived from an EMBL/GenBank/DDBJ whole genome shotgun (WGS) entry which is preliminary data.</text>
</comment>
<name>A0A218X028_PUNGR</name>
<proteinExistence type="predicted"/>
<accession>A0A218X028</accession>
<dbReference type="AlphaFoldDB" id="A0A218X028"/>
<sequence length="110" mass="12164">MKGEKKARKWGEEEPSGVAKLYGPECGLSSGPAFALLDCAAWECPPSRGDACTDPNVDSRRGPHRALLDRAAWSERPPSRGGARRTRVREGVATYHFTTRRSRADKLPWV</sequence>
<dbReference type="EMBL" id="MTKT01002497">
    <property type="protein sequence ID" value="OWM78324.1"/>
    <property type="molecule type" value="Genomic_DNA"/>
</dbReference>
<organism evidence="1 2">
    <name type="scientific">Punica granatum</name>
    <name type="common">Pomegranate</name>
    <dbReference type="NCBI Taxonomy" id="22663"/>
    <lineage>
        <taxon>Eukaryota</taxon>
        <taxon>Viridiplantae</taxon>
        <taxon>Streptophyta</taxon>
        <taxon>Embryophyta</taxon>
        <taxon>Tracheophyta</taxon>
        <taxon>Spermatophyta</taxon>
        <taxon>Magnoliopsida</taxon>
        <taxon>eudicotyledons</taxon>
        <taxon>Gunneridae</taxon>
        <taxon>Pentapetalae</taxon>
        <taxon>rosids</taxon>
        <taxon>malvids</taxon>
        <taxon>Myrtales</taxon>
        <taxon>Lythraceae</taxon>
        <taxon>Punica</taxon>
    </lineage>
</organism>
<gene>
    <name evidence="1" type="ORF">CDL15_Pgr001045</name>
</gene>
<evidence type="ECO:0000313" key="2">
    <source>
        <dbReference type="Proteomes" id="UP000197138"/>
    </source>
</evidence>
<dbReference type="Proteomes" id="UP000197138">
    <property type="component" value="Unassembled WGS sequence"/>
</dbReference>
<protein>
    <submittedName>
        <fullName evidence="1">Uncharacterized protein</fullName>
    </submittedName>
</protein>